<dbReference type="GO" id="GO:0005525">
    <property type="term" value="F:GTP binding"/>
    <property type="evidence" value="ECO:0007669"/>
    <property type="project" value="UniProtKB-UniRule"/>
</dbReference>
<evidence type="ECO:0000256" key="9">
    <source>
        <dbReference type="SAM" id="MobiDB-lite"/>
    </source>
</evidence>
<dbReference type="Pfam" id="PF16360">
    <property type="entry name" value="GTP-bdg_M"/>
    <property type="match status" value="1"/>
</dbReference>
<comment type="cofactor">
    <cofactor evidence="7">
        <name>Mg(2+)</name>
        <dbReference type="ChEBI" id="CHEBI:18420"/>
    </cofactor>
</comment>
<dbReference type="NCBIfam" id="TIGR03156">
    <property type="entry name" value="GTP_HflX"/>
    <property type="match status" value="1"/>
</dbReference>
<dbReference type="InterPro" id="IPR016496">
    <property type="entry name" value="GTPase_HflX"/>
</dbReference>
<dbReference type="PIRSF" id="PIRSF006809">
    <property type="entry name" value="GTP-binding_hflX_prd"/>
    <property type="match status" value="1"/>
</dbReference>
<evidence type="ECO:0000313" key="12">
    <source>
        <dbReference type="Proteomes" id="UP000006622"/>
    </source>
</evidence>
<evidence type="ECO:0000313" key="11">
    <source>
        <dbReference type="EMBL" id="AEH60338.1"/>
    </source>
</evidence>
<reference evidence="11 12" key="1">
    <citation type="submission" date="2010-07" db="EMBL/GenBank/DDBJ databases">
        <title>The complete genome of Methanosalsum zhilinae DSM 4017.</title>
        <authorList>
            <consortium name="US DOE Joint Genome Institute (JGI-PGF)"/>
            <person name="Lucas S."/>
            <person name="Copeland A."/>
            <person name="Lapidus A."/>
            <person name="Glavina del Rio T."/>
            <person name="Dalin E."/>
            <person name="Tice H."/>
            <person name="Bruce D."/>
            <person name="Goodwin L."/>
            <person name="Pitluck S."/>
            <person name="Kyrpides N."/>
            <person name="Mavromatis K."/>
            <person name="Ovchinnikova G."/>
            <person name="Daligault H."/>
            <person name="Detter J.C."/>
            <person name="Han C."/>
            <person name="Tapia R."/>
            <person name="Larimer F."/>
            <person name="Land M."/>
            <person name="Hauser L."/>
            <person name="Markowitz V."/>
            <person name="Cheng J.-F."/>
            <person name="Hugenholtz P."/>
            <person name="Woyke T."/>
            <person name="Wu D."/>
            <person name="Spring S."/>
            <person name="Schueler E."/>
            <person name="Brambilla E."/>
            <person name="Klenk H.-P."/>
            <person name="Eisen J.A."/>
        </authorList>
    </citation>
    <scope>NUCLEOTIDE SEQUENCE [LARGE SCALE GENOMIC DNA]</scope>
    <source>
        <strain evidence="12">DSM 4017 / NBRC 107636 / OCM 62 / WeN5</strain>
    </source>
</reference>
<feature type="binding site" evidence="6">
    <location>
        <begin position="222"/>
        <end position="226"/>
    </location>
    <ligand>
        <name>GTP</name>
        <dbReference type="ChEBI" id="CHEBI:37565"/>
    </ligand>
</feature>
<dbReference type="PROSITE" id="PS51705">
    <property type="entry name" value="G_HFLX"/>
    <property type="match status" value="1"/>
</dbReference>
<dbReference type="GO" id="GO:0005737">
    <property type="term" value="C:cytoplasm"/>
    <property type="evidence" value="ECO:0007669"/>
    <property type="project" value="UniProtKB-SubCell"/>
</dbReference>
<evidence type="ECO:0000256" key="1">
    <source>
        <dbReference type="ARBA" id="ARBA00022723"/>
    </source>
</evidence>
<feature type="coiled-coil region" evidence="8">
    <location>
        <begin position="157"/>
        <end position="184"/>
    </location>
</feature>
<gene>
    <name evidence="5" type="primary">hflX</name>
    <name evidence="11" type="ordered locus">Mzhil_0464</name>
</gene>
<dbReference type="InterPro" id="IPR030394">
    <property type="entry name" value="G_HFLX_dom"/>
</dbReference>
<keyword evidence="3 7" id="KW-0460">Magnesium</keyword>
<evidence type="ECO:0000256" key="4">
    <source>
        <dbReference type="ARBA" id="ARBA00023134"/>
    </source>
</evidence>
<dbReference type="CDD" id="cd01878">
    <property type="entry name" value="HflX"/>
    <property type="match status" value="1"/>
</dbReference>
<dbReference type="InterPro" id="IPR042108">
    <property type="entry name" value="GTPase_HflX_N_sf"/>
</dbReference>
<feature type="binding site" evidence="7">
    <location>
        <position position="204"/>
    </location>
    <ligand>
        <name>Mg(2+)</name>
        <dbReference type="ChEBI" id="CHEBI:18420"/>
    </ligand>
</feature>
<evidence type="ECO:0000256" key="6">
    <source>
        <dbReference type="PIRSR" id="PIRSR006809-1"/>
    </source>
</evidence>
<keyword evidence="2 5" id="KW-0547">Nucleotide-binding</keyword>
<feature type="binding site" evidence="6">
    <location>
        <begin position="197"/>
        <end position="204"/>
    </location>
    <ligand>
        <name>GTP</name>
        <dbReference type="ChEBI" id="CHEBI:37565"/>
    </ligand>
</feature>
<evidence type="ECO:0000256" key="7">
    <source>
        <dbReference type="PIRSR" id="PIRSR006809-2"/>
    </source>
</evidence>
<dbReference type="PRINTS" id="PR00326">
    <property type="entry name" value="GTP1OBG"/>
</dbReference>
<dbReference type="Gene3D" id="6.10.250.2860">
    <property type="match status" value="1"/>
</dbReference>
<comment type="subunit">
    <text evidence="5">Monomer. Associates with the 50S ribosomal subunit.</text>
</comment>
<dbReference type="GeneID" id="10822071"/>
<dbReference type="AlphaFoldDB" id="F7XPR8"/>
<evidence type="ECO:0000256" key="8">
    <source>
        <dbReference type="SAM" id="Coils"/>
    </source>
</evidence>
<dbReference type="KEGG" id="mzh:Mzhil_0464"/>
<dbReference type="OrthoDB" id="10150at2157"/>
<dbReference type="Pfam" id="PF13167">
    <property type="entry name" value="GTP-bdg_N"/>
    <property type="match status" value="1"/>
</dbReference>
<dbReference type="Proteomes" id="UP000006622">
    <property type="component" value="Chromosome"/>
</dbReference>
<evidence type="ECO:0000256" key="3">
    <source>
        <dbReference type="ARBA" id="ARBA00022842"/>
    </source>
</evidence>
<comment type="subcellular location">
    <subcellularLocation>
        <location evidence="5">Cytoplasm</location>
    </subcellularLocation>
    <text evidence="5">May associate with membranes.</text>
</comment>
<evidence type="ECO:0000259" key="10">
    <source>
        <dbReference type="PROSITE" id="PS51705"/>
    </source>
</evidence>
<dbReference type="InterPro" id="IPR006073">
    <property type="entry name" value="GTP-bd"/>
</dbReference>
<dbReference type="InterPro" id="IPR025121">
    <property type="entry name" value="GTPase_HflX_N"/>
</dbReference>
<evidence type="ECO:0000256" key="5">
    <source>
        <dbReference type="HAMAP-Rule" id="MF_00900"/>
    </source>
</evidence>
<dbReference type="HOGENOM" id="CLU_019597_2_0_2"/>
<dbReference type="InterPro" id="IPR005225">
    <property type="entry name" value="Small_GTP-bd"/>
</dbReference>
<dbReference type="STRING" id="679901.Mzhil_0464"/>
<accession>F7XPR8</accession>
<organism evidence="11 12">
    <name type="scientific">Methanosalsum zhilinae (strain DSM 4017 / NBRC 107636 / OCM 62 / WeN5)</name>
    <name type="common">Methanohalophilus zhilinae</name>
    <dbReference type="NCBI Taxonomy" id="679901"/>
    <lineage>
        <taxon>Archaea</taxon>
        <taxon>Methanobacteriati</taxon>
        <taxon>Methanobacteriota</taxon>
        <taxon>Stenosarchaea group</taxon>
        <taxon>Methanomicrobia</taxon>
        <taxon>Methanosarcinales</taxon>
        <taxon>Methanosarcinaceae</taxon>
        <taxon>Methanosalsum</taxon>
    </lineage>
</organism>
<dbReference type="PANTHER" id="PTHR10229">
    <property type="entry name" value="GTP-BINDING PROTEIN HFLX"/>
    <property type="match status" value="1"/>
</dbReference>
<feature type="binding site" evidence="6">
    <location>
        <begin position="243"/>
        <end position="246"/>
    </location>
    <ligand>
        <name>GTP</name>
        <dbReference type="ChEBI" id="CHEBI:37565"/>
    </ligand>
</feature>
<dbReference type="EMBL" id="CP002101">
    <property type="protein sequence ID" value="AEH60338.1"/>
    <property type="molecule type" value="Genomic_DNA"/>
</dbReference>
<dbReference type="RefSeq" id="WP_013897777.1">
    <property type="nucleotide sequence ID" value="NC_015676.1"/>
</dbReference>
<feature type="binding site" evidence="6">
    <location>
        <begin position="310"/>
        <end position="313"/>
    </location>
    <ligand>
        <name>GTP</name>
        <dbReference type="ChEBI" id="CHEBI:37565"/>
    </ligand>
</feature>
<dbReference type="SUPFAM" id="SSF52540">
    <property type="entry name" value="P-loop containing nucleoside triphosphate hydrolases"/>
    <property type="match status" value="1"/>
</dbReference>
<feature type="binding site" evidence="7">
    <location>
        <position position="224"/>
    </location>
    <ligand>
        <name>Mg(2+)</name>
        <dbReference type="ChEBI" id="CHEBI:18420"/>
    </ligand>
</feature>
<keyword evidence="4 5" id="KW-0342">GTP-binding</keyword>
<dbReference type="NCBIfam" id="TIGR00231">
    <property type="entry name" value="small_GTP"/>
    <property type="match status" value="1"/>
</dbReference>
<keyword evidence="12" id="KW-1185">Reference proteome</keyword>
<sequence>MKKAVLVQRNEPESEEYRNSSRLQELKELAESAGYLVVDEVTQTKNPDRNYQIGRGKADELSRIVAETGANKIIFYNQLSIMQIYNISQTCRCETIDKFHLILEIFATKAKTKRAKYQVELAKLHYELPKAKTIVSLLKKKERPGFMGLGSYEDSYEKDIKNRISRLRNELGRMQKDYENLRTTRHNKGFSIVALAGYTNAGKSTLFSEMVDENVEVENRLFTTLSPTTRSFQVNGRKLLLTDTVGFIEDLPHWLIDAFKSTLDEIFLADVILLVVDVSEPVEIIKKKLVACHDTLWEQIEDAPIIAVLNKVDRISEEDLVCRISEIEYLTPNPIIISASEGTGIETLKQKIFSYLPVWKRKDLQLPISDSGMSIASWLFDEGIVHNIKYTDRILVDVEARDEVINKAKAVERELHAYGHPKNQL</sequence>
<dbReference type="HAMAP" id="MF_00900">
    <property type="entry name" value="GTPase_HflX"/>
    <property type="match status" value="1"/>
</dbReference>
<feature type="compositionally biased region" description="Basic and acidic residues" evidence="9">
    <location>
        <begin position="10"/>
        <end position="22"/>
    </location>
</feature>
<keyword evidence="5" id="KW-0963">Cytoplasm</keyword>
<dbReference type="Gene3D" id="3.40.50.300">
    <property type="entry name" value="P-loop containing nucleotide triphosphate hydrolases"/>
    <property type="match status" value="1"/>
</dbReference>
<evidence type="ECO:0000256" key="2">
    <source>
        <dbReference type="ARBA" id="ARBA00022741"/>
    </source>
</evidence>
<dbReference type="GO" id="GO:0046872">
    <property type="term" value="F:metal ion binding"/>
    <property type="evidence" value="ECO:0007669"/>
    <property type="project" value="UniProtKB-KW"/>
</dbReference>
<protein>
    <recommendedName>
        <fullName evidence="5">GTPase HflX</fullName>
    </recommendedName>
    <alternativeName>
        <fullName evidence="5">GTP-binding protein HflX</fullName>
    </alternativeName>
</protein>
<proteinExistence type="inferred from homology"/>
<name>F7XPR8_METZD</name>
<feature type="region of interest" description="Disordered" evidence="9">
    <location>
        <begin position="1"/>
        <end position="22"/>
    </location>
</feature>
<dbReference type="InterPro" id="IPR027417">
    <property type="entry name" value="P-loop_NTPase"/>
</dbReference>
<comment type="function">
    <text evidence="5">GTPase that associates with the 50S ribosomal subunit and may have a role during protein synthesis or ribosome biogenesis.</text>
</comment>
<dbReference type="PANTHER" id="PTHR10229:SF8">
    <property type="entry name" value="GTPASE HFLX"/>
    <property type="match status" value="1"/>
</dbReference>
<keyword evidence="1 7" id="KW-0479">Metal-binding</keyword>
<dbReference type="Pfam" id="PF01926">
    <property type="entry name" value="MMR_HSR1"/>
    <property type="match status" value="1"/>
</dbReference>
<keyword evidence="8" id="KW-0175">Coiled coil</keyword>
<dbReference type="Gene3D" id="3.40.50.11060">
    <property type="entry name" value="GTPase HflX, N-terminal domain"/>
    <property type="match status" value="1"/>
</dbReference>
<feature type="domain" description="Hflx-type G" evidence="10">
    <location>
        <begin position="191"/>
        <end position="360"/>
    </location>
</feature>
<dbReference type="GO" id="GO:0003924">
    <property type="term" value="F:GTPase activity"/>
    <property type="evidence" value="ECO:0007669"/>
    <property type="project" value="UniProtKB-UniRule"/>
</dbReference>
<comment type="similarity">
    <text evidence="5">Belongs to the TRAFAC class OBG-HflX-like GTPase superfamily. HflX GTPase family.</text>
</comment>
<dbReference type="InterPro" id="IPR032305">
    <property type="entry name" value="GTP-bd_M"/>
</dbReference>
<dbReference type="GO" id="GO:0043022">
    <property type="term" value="F:ribosome binding"/>
    <property type="evidence" value="ECO:0007669"/>
    <property type="project" value="TreeGrafter"/>
</dbReference>